<dbReference type="SUPFAM" id="SSF49695">
    <property type="entry name" value="gamma-Crystallin-like"/>
    <property type="match status" value="1"/>
</dbReference>
<dbReference type="OrthoDB" id="5976022at2759"/>
<feature type="domain" description="H-type lectin" evidence="2">
    <location>
        <begin position="50"/>
        <end position="114"/>
    </location>
</feature>
<dbReference type="RefSeq" id="XP_001426218.1">
    <property type="nucleotide sequence ID" value="XM_001426181.1"/>
</dbReference>
<accession>A0BJV3</accession>
<name>A0BJV3_PARTE</name>
<feature type="signal peptide" evidence="1">
    <location>
        <begin position="1"/>
        <end position="15"/>
    </location>
</feature>
<reference evidence="3 4" key="1">
    <citation type="journal article" date="2006" name="Nature">
        <title>Global trends of whole-genome duplications revealed by the ciliate Paramecium tetraurelia.</title>
        <authorList>
            <consortium name="Genoscope"/>
            <person name="Aury J.-M."/>
            <person name="Jaillon O."/>
            <person name="Duret L."/>
            <person name="Noel B."/>
            <person name="Jubin C."/>
            <person name="Porcel B.M."/>
            <person name="Segurens B."/>
            <person name="Daubin V."/>
            <person name="Anthouard V."/>
            <person name="Aiach N."/>
            <person name="Arnaiz O."/>
            <person name="Billaut A."/>
            <person name="Beisson J."/>
            <person name="Blanc I."/>
            <person name="Bouhouche K."/>
            <person name="Camara F."/>
            <person name="Duharcourt S."/>
            <person name="Guigo R."/>
            <person name="Gogendeau D."/>
            <person name="Katinka M."/>
            <person name="Keller A.-M."/>
            <person name="Kissmehl R."/>
            <person name="Klotz C."/>
            <person name="Koll F."/>
            <person name="Le Moue A."/>
            <person name="Lepere C."/>
            <person name="Malinsky S."/>
            <person name="Nowacki M."/>
            <person name="Nowak J.K."/>
            <person name="Plattner H."/>
            <person name="Poulain J."/>
            <person name="Ruiz F."/>
            <person name="Serrano V."/>
            <person name="Zagulski M."/>
            <person name="Dessen P."/>
            <person name="Betermier M."/>
            <person name="Weissenbach J."/>
            <person name="Scarpelli C."/>
            <person name="Schachter V."/>
            <person name="Sperling L."/>
            <person name="Meyer E."/>
            <person name="Cohen J."/>
            <person name="Wincker P."/>
        </authorList>
    </citation>
    <scope>NUCLEOTIDE SEQUENCE [LARGE SCALE GENOMIC DNA]</scope>
    <source>
        <strain evidence="3 4">Stock d4-2</strain>
    </source>
</reference>
<gene>
    <name evidence="3" type="ORF">GSPATT00029449001</name>
</gene>
<dbReference type="OMA" id="VIFYSQC"/>
<dbReference type="InParanoid" id="A0BJV3"/>
<dbReference type="AlphaFoldDB" id="A0BJV3"/>
<evidence type="ECO:0000313" key="3">
    <source>
        <dbReference type="EMBL" id="CAK58820.1"/>
    </source>
</evidence>
<dbReference type="GO" id="GO:0007155">
    <property type="term" value="P:cell adhesion"/>
    <property type="evidence" value="ECO:0007669"/>
    <property type="project" value="InterPro"/>
</dbReference>
<dbReference type="Pfam" id="PF09458">
    <property type="entry name" value="H_lectin"/>
    <property type="match status" value="1"/>
</dbReference>
<dbReference type="GO" id="GO:0030246">
    <property type="term" value="F:carbohydrate binding"/>
    <property type="evidence" value="ECO:0007669"/>
    <property type="project" value="InterPro"/>
</dbReference>
<dbReference type="Proteomes" id="UP000000600">
    <property type="component" value="Unassembled WGS sequence"/>
</dbReference>
<dbReference type="SUPFAM" id="SSF141086">
    <property type="entry name" value="Agglutinin HPA-like"/>
    <property type="match status" value="1"/>
</dbReference>
<dbReference type="HOGENOM" id="CLU_676999_0_0_1"/>
<dbReference type="GeneID" id="5012002"/>
<protein>
    <recommendedName>
        <fullName evidence="2">H-type lectin domain-containing protein</fullName>
    </recommendedName>
</protein>
<keyword evidence="1" id="KW-0732">Signal</keyword>
<dbReference type="KEGG" id="ptm:GSPATT00029449001"/>
<dbReference type="InterPro" id="IPR011024">
    <property type="entry name" value="G_crystallin-like"/>
</dbReference>
<dbReference type="Gene3D" id="2.60.20.10">
    <property type="entry name" value="Crystallins"/>
    <property type="match status" value="1"/>
</dbReference>
<organism evidence="3 4">
    <name type="scientific">Paramecium tetraurelia</name>
    <dbReference type="NCBI Taxonomy" id="5888"/>
    <lineage>
        <taxon>Eukaryota</taxon>
        <taxon>Sar</taxon>
        <taxon>Alveolata</taxon>
        <taxon>Ciliophora</taxon>
        <taxon>Intramacronucleata</taxon>
        <taxon>Oligohymenophorea</taxon>
        <taxon>Peniculida</taxon>
        <taxon>Parameciidae</taxon>
        <taxon>Paramecium</taxon>
    </lineage>
</organism>
<keyword evidence="4" id="KW-1185">Reference proteome</keyword>
<sequence>MKILVLLSILQQVLPTRDAYFETGNKILFLGITDHILHLESYLPRYIEFQFNFQKTFEIAPQVFVSQNHLDWENQLPNGFRERISFVTIKGFRVQVNAVATTKLFGIGIYWFAFDDTRLKIQKLAQGKGKYFSPLIIIFKTHQRVLSPYQVSDIYNLTIFWNQRQQLSTAILGGRNKSKKVVISVRCYLQSQIDYIKFNILLGADQSLWTSPSLAYIVDPNSNHPFVIRPGNVAEVTEYIEFPQEQFNGLTIPIISLITIRGYNCDKQYNQRLYTIVELQSPYIKATLAKWWDTLTTEFYYQVAIYNPNYIIKDQNCAELFSECNYRGDSLIICGIVSDISSYGWSQPIKSISVPTGKTLSLFQLSNFQGTKSSFNQNQQCISSINKLSSKLQPFISFIKILFLNTDMNNSCLTVIFYSQCNYQGTAFTVKQGYHLQSTNQIPFEFKSIILCPNIIVKFRDPKYDGGGINEFSFSQSCFDNYQFPKYRQPS</sequence>
<dbReference type="Gene3D" id="2.60.40.2080">
    <property type="match status" value="1"/>
</dbReference>
<dbReference type="InterPro" id="IPR019019">
    <property type="entry name" value="H-type_lectin_domain"/>
</dbReference>
<evidence type="ECO:0000259" key="2">
    <source>
        <dbReference type="Pfam" id="PF09458"/>
    </source>
</evidence>
<evidence type="ECO:0000313" key="4">
    <source>
        <dbReference type="Proteomes" id="UP000000600"/>
    </source>
</evidence>
<proteinExistence type="predicted"/>
<evidence type="ECO:0000256" key="1">
    <source>
        <dbReference type="SAM" id="SignalP"/>
    </source>
</evidence>
<dbReference type="InterPro" id="IPR037221">
    <property type="entry name" value="H-type_lectin_dom_sf"/>
</dbReference>
<dbReference type="EMBL" id="CT867998">
    <property type="protein sequence ID" value="CAK58820.1"/>
    <property type="molecule type" value="Genomic_DNA"/>
</dbReference>
<feature type="chain" id="PRO_5012248948" description="H-type lectin domain-containing protein" evidence="1">
    <location>
        <begin position="16"/>
        <end position="491"/>
    </location>
</feature>